<name>A0ACB6Z2B9_THEGA</name>
<proteinExistence type="predicted"/>
<dbReference type="EMBL" id="MU118178">
    <property type="protein sequence ID" value="KAF9643880.1"/>
    <property type="molecule type" value="Genomic_DNA"/>
</dbReference>
<dbReference type="Proteomes" id="UP000886501">
    <property type="component" value="Unassembled WGS sequence"/>
</dbReference>
<reference evidence="1" key="2">
    <citation type="journal article" date="2020" name="Nat. Commun.">
        <title>Large-scale genome sequencing of mycorrhizal fungi provides insights into the early evolution of symbiotic traits.</title>
        <authorList>
            <person name="Miyauchi S."/>
            <person name="Kiss E."/>
            <person name="Kuo A."/>
            <person name="Drula E."/>
            <person name="Kohler A."/>
            <person name="Sanchez-Garcia M."/>
            <person name="Morin E."/>
            <person name="Andreopoulos B."/>
            <person name="Barry K.W."/>
            <person name="Bonito G."/>
            <person name="Buee M."/>
            <person name="Carver A."/>
            <person name="Chen C."/>
            <person name="Cichocki N."/>
            <person name="Clum A."/>
            <person name="Culley D."/>
            <person name="Crous P.W."/>
            <person name="Fauchery L."/>
            <person name="Girlanda M."/>
            <person name="Hayes R.D."/>
            <person name="Keri Z."/>
            <person name="LaButti K."/>
            <person name="Lipzen A."/>
            <person name="Lombard V."/>
            <person name="Magnuson J."/>
            <person name="Maillard F."/>
            <person name="Murat C."/>
            <person name="Nolan M."/>
            <person name="Ohm R.A."/>
            <person name="Pangilinan J."/>
            <person name="Pereira M.F."/>
            <person name="Perotto S."/>
            <person name="Peter M."/>
            <person name="Pfister S."/>
            <person name="Riley R."/>
            <person name="Sitrit Y."/>
            <person name="Stielow J.B."/>
            <person name="Szollosi G."/>
            <person name="Zifcakova L."/>
            <person name="Stursova M."/>
            <person name="Spatafora J.W."/>
            <person name="Tedersoo L."/>
            <person name="Vaario L.M."/>
            <person name="Yamada A."/>
            <person name="Yan M."/>
            <person name="Wang P."/>
            <person name="Xu J."/>
            <person name="Bruns T."/>
            <person name="Baldrian P."/>
            <person name="Vilgalys R."/>
            <person name="Dunand C."/>
            <person name="Henrissat B."/>
            <person name="Grigoriev I.V."/>
            <person name="Hibbett D."/>
            <person name="Nagy L.G."/>
            <person name="Martin F.M."/>
        </authorList>
    </citation>
    <scope>NUCLEOTIDE SEQUENCE</scope>
    <source>
        <strain evidence="1">P2</strain>
    </source>
</reference>
<keyword evidence="2" id="KW-1185">Reference proteome</keyword>
<sequence length="330" mass="37150">MLDGLPQQIYRRCLRYLYRICGHHALLPNSLQIPLCYDPKTTAECGGGFADVWKGKHRDQDVAAKALKVYTSYTTEKFEKIRKTFCREIMTWRTLRHPNVLPLIGVTMTDTVTEKRFVMVSRWMNNRNINKFLESNTNVDRLQLLREITTGLIYMHDHGMIHGDLKGDNILIDGDGHALLADFSLITLIPDRSTFLSSCIQSGTVPWMSPELLEPGSFGLKEIRPTRESDCYALGMVVYEILSGRAPFGGRSDFGTVFKVLNGERPARPQGEGAELFADVIWEVLERCWKRKPSDRASVEDVLQCLGGTPSDVDAETDSGDQSDATPDDS</sequence>
<accession>A0ACB6Z2B9</accession>
<comment type="caution">
    <text evidence="1">The sequence shown here is derived from an EMBL/GenBank/DDBJ whole genome shotgun (WGS) entry which is preliminary data.</text>
</comment>
<organism evidence="1 2">
    <name type="scientific">Thelephora ganbajun</name>
    <name type="common">Ganba fungus</name>
    <dbReference type="NCBI Taxonomy" id="370292"/>
    <lineage>
        <taxon>Eukaryota</taxon>
        <taxon>Fungi</taxon>
        <taxon>Dikarya</taxon>
        <taxon>Basidiomycota</taxon>
        <taxon>Agaricomycotina</taxon>
        <taxon>Agaricomycetes</taxon>
        <taxon>Thelephorales</taxon>
        <taxon>Thelephoraceae</taxon>
        <taxon>Thelephora</taxon>
    </lineage>
</organism>
<protein>
    <submittedName>
        <fullName evidence="1">Kinase-like protein</fullName>
    </submittedName>
</protein>
<evidence type="ECO:0000313" key="2">
    <source>
        <dbReference type="Proteomes" id="UP000886501"/>
    </source>
</evidence>
<gene>
    <name evidence="1" type="ORF">BDM02DRAFT_3103790</name>
</gene>
<reference evidence="1" key="1">
    <citation type="submission" date="2019-10" db="EMBL/GenBank/DDBJ databases">
        <authorList>
            <consortium name="DOE Joint Genome Institute"/>
            <person name="Kuo A."/>
            <person name="Miyauchi S."/>
            <person name="Kiss E."/>
            <person name="Drula E."/>
            <person name="Kohler A."/>
            <person name="Sanchez-Garcia M."/>
            <person name="Andreopoulos B."/>
            <person name="Barry K.W."/>
            <person name="Bonito G."/>
            <person name="Buee M."/>
            <person name="Carver A."/>
            <person name="Chen C."/>
            <person name="Cichocki N."/>
            <person name="Clum A."/>
            <person name="Culley D."/>
            <person name="Crous P.W."/>
            <person name="Fauchery L."/>
            <person name="Girlanda M."/>
            <person name="Hayes R."/>
            <person name="Keri Z."/>
            <person name="Labutti K."/>
            <person name="Lipzen A."/>
            <person name="Lombard V."/>
            <person name="Magnuson J."/>
            <person name="Maillard F."/>
            <person name="Morin E."/>
            <person name="Murat C."/>
            <person name="Nolan M."/>
            <person name="Ohm R."/>
            <person name="Pangilinan J."/>
            <person name="Pereira M."/>
            <person name="Perotto S."/>
            <person name="Peter M."/>
            <person name="Riley R."/>
            <person name="Sitrit Y."/>
            <person name="Stielow B."/>
            <person name="Szollosi G."/>
            <person name="Zifcakova L."/>
            <person name="Stursova M."/>
            <person name="Spatafora J.W."/>
            <person name="Tedersoo L."/>
            <person name="Vaario L.-M."/>
            <person name="Yamada A."/>
            <person name="Yan M."/>
            <person name="Wang P."/>
            <person name="Xu J."/>
            <person name="Bruns T."/>
            <person name="Baldrian P."/>
            <person name="Vilgalys R."/>
            <person name="Henrissat B."/>
            <person name="Grigoriev I.V."/>
            <person name="Hibbett D."/>
            <person name="Nagy L.G."/>
            <person name="Martin F.M."/>
        </authorList>
    </citation>
    <scope>NUCLEOTIDE SEQUENCE</scope>
    <source>
        <strain evidence="1">P2</strain>
    </source>
</reference>
<evidence type="ECO:0000313" key="1">
    <source>
        <dbReference type="EMBL" id="KAF9643880.1"/>
    </source>
</evidence>